<feature type="signal peptide" evidence="1">
    <location>
        <begin position="1"/>
        <end position="17"/>
    </location>
</feature>
<proteinExistence type="predicted"/>
<protein>
    <submittedName>
        <fullName evidence="2">Uncharacterized protein</fullName>
    </submittedName>
</protein>
<gene>
    <name evidence="2" type="ORF">CH063_07186</name>
</gene>
<evidence type="ECO:0000313" key="2">
    <source>
        <dbReference type="EMBL" id="CCF35389.1"/>
    </source>
</evidence>
<accession>H1V587</accession>
<dbReference type="STRING" id="759273.H1V587"/>
<feature type="chain" id="PRO_5003555644" evidence="1">
    <location>
        <begin position="18"/>
        <end position="65"/>
    </location>
</feature>
<dbReference type="HOGENOM" id="CLU_2849573_0_0_1"/>
<reference evidence="3" key="1">
    <citation type="journal article" date="2012" name="Nat. Genet.">
        <title>Lifestyle transitions in plant pathogenic Colletotrichum fungi deciphered by genome and transcriptome analyses.</title>
        <authorList>
            <person name="O'Connell R.J."/>
            <person name="Thon M.R."/>
            <person name="Hacquard S."/>
            <person name="Amyotte S.G."/>
            <person name="Kleemann J."/>
            <person name="Torres M.F."/>
            <person name="Damm U."/>
            <person name="Buiate E.A."/>
            <person name="Epstein L."/>
            <person name="Alkan N."/>
            <person name="Altmueller J."/>
            <person name="Alvarado-Balderrama L."/>
            <person name="Bauser C.A."/>
            <person name="Becker C."/>
            <person name="Birren B.W."/>
            <person name="Chen Z."/>
            <person name="Choi J."/>
            <person name="Crouch J.A."/>
            <person name="Duvick J.P."/>
            <person name="Farman M.A."/>
            <person name="Gan P."/>
            <person name="Heiman D."/>
            <person name="Henrissat B."/>
            <person name="Howard R.J."/>
            <person name="Kabbage M."/>
            <person name="Koch C."/>
            <person name="Kracher B."/>
            <person name="Kubo Y."/>
            <person name="Law A.D."/>
            <person name="Lebrun M.-H."/>
            <person name="Lee Y.-H."/>
            <person name="Miyara I."/>
            <person name="Moore N."/>
            <person name="Neumann U."/>
            <person name="Nordstroem K."/>
            <person name="Panaccione D.G."/>
            <person name="Panstruga R."/>
            <person name="Place M."/>
            <person name="Proctor R.H."/>
            <person name="Prusky D."/>
            <person name="Rech G."/>
            <person name="Reinhardt R."/>
            <person name="Rollins J.A."/>
            <person name="Rounsley S."/>
            <person name="Schardl C.L."/>
            <person name="Schwartz D.C."/>
            <person name="Shenoy N."/>
            <person name="Shirasu K."/>
            <person name="Sikhakolli U.R."/>
            <person name="Stueber K."/>
            <person name="Sukno S.A."/>
            <person name="Sweigard J.A."/>
            <person name="Takano Y."/>
            <person name="Takahara H."/>
            <person name="Trail F."/>
            <person name="van der Does H.C."/>
            <person name="Voll L.M."/>
            <person name="Will I."/>
            <person name="Young S."/>
            <person name="Zeng Q."/>
            <person name="Zhang J."/>
            <person name="Zhou S."/>
            <person name="Dickman M.B."/>
            <person name="Schulze-Lefert P."/>
            <person name="Ver Loren van Themaat E."/>
            <person name="Ma L.-J."/>
            <person name="Vaillancourt L.J."/>
        </authorList>
    </citation>
    <scope>NUCLEOTIDE SEQUENCE [LARGE SCALE GENOMIC DNA]</scope>
    <source>
        <strain evidence="3">IMI 349063</strain>
    </source>
</reference>
<keyword evidence="1" id="KW-0732">Signal</keyword>
<dbReference type="EMBL" id="CACQ02001518">
    <property type="protein sequence ID" value="CCF35389.1"/>
    <property type="molecule type" value="Genomic_DNA"/>
</dbReference>
<dbReference type="Proteomes" id="UP000007174">
    <property type="component" value="Unassembled WGS sequence"/>
</dbReference>
<evidence type="ECO:0000313" key="3">
    <source>
        <dbReference type="Proteomes" id="UP000007174"/>
    </source>
</evidence>
<dbReference type="AlphaFoldDB" id="H1V587"/>
<evidence type="ECO:0000256" key="1">
    <source>
        <dbReference type="SAM" id="SignalP"/>
    </source>
</evidence>
<organism evidence="2 3">
    <name type="scientific">Colletotrichum higginsianum (strain IMI 349063)</name>
    <name type="common">Crucifer anthracnose fungus</name>
    <dbReference type="NCBI Taxonomy" id="759273"/>
    <lineage>
        <taxon>Eukaryota</taxon>
        <taxon>Fungi</taxon>
        <taxon>Dikarya</taxon>
        <taxon>Ascomycota</taxon>
        <taxon>Pezizomycotina</taxon>
        <taxon>Sordariomycetes</taxon>
        <taxon>Hypocreomycetidae</taxon>
        <taxon>Glomerellales</taxon>
        <taxon>Glomerellaceae</taxon>
        <taxon>Colletotrichum</taxon>
        <taxon>Colletotrichum destructivum species complex</taxon>
    </lineage>
</organism>
<sequence length="65" mass="6776">MRSLIFLSLAALSAAAAVDTSVAPLPIGEVGWEGVVVPGQPPIHVWGDSFEVGLSFPIKSKCRAE</sequence>
<name>H1V587_COLHI</name>